<evidence type="ECO:0000313" key="1">
    <source>
        <dbReference type="EMBL" id="KAH6640375.1"/>
    </source>
</evidence>
<organism evidence="1 2">
    <name type="scientific">Chaetomium tenue</name>
    <dbReference type="NCBI Taxonomy" id="1854479"/>
    <lineage>
        <taxon>Eukaryota</taxon>
        <taxon>Fungi</taxon>
        <taxon>Dikarya</taxon>
        <taxon>Ascomycota</taxon>
        <taxon>Pezizomycotina</taxon>
        <taxon>Sordariomycetes</taxon>
        <taxon>Sordariomycetidae</taxon>
        <taxon>Sordariales</taxon>
        <taxon>Chaetomiaceae</taxon>
        <taxon>Chaetomium</taxon>
    </lineage>
</organism>
<dbReference type="EMBL" id="JAGIZQ010000002">
    <property type="protein sequence ID" value="KAH6640375.1"/>
    <property type="molecule type" value="Genomic_DNA"/>
</dbReference>
<keyword evidence="2" id="KW-1185">Reference proteome</keyword>
<gene>
    <name evidence="1" type="ORF">F5144DRAFT_589863</name>
</gene>
<dbReference type="Proteomes" id="UP000724584">
    <property type="component" value="Unassembled WGS sequence"/>
</dbReference>
<protein>
    <submittedName>
        <fullName evidence="1">Uncharacterized protein</fullName>
    </submittedName>
</protein>
<sequence length="881" mass="95292">MPALRRVEAQPPPAQEPAAKQPVAKQPDQRSVKPATKMATENRSGEGSTTGGSVFVKVLSLVAGPGGTDEEDVQISEMPISTLQFASTQTFKFCSDDCAAVPEDISLDAYSKLLHTSGSQEAAASQLSVLLKPPFQLKFIQMGDTPSNALNMGALHSSAFKGQDPSHMPMGQLRRLIGKMYGSFATPAANNGFLLLYTSQMDEADWDAVLRNCALLYGWRIDKKTNRMVRATTPAFRLRNKAPIQPPVAPRIEETPEPTSSPSPAIEEDDATEDSNSEDTYADTEASDEFEEAIVDKPLEAQPKIAKALTAEDVNAPIPAKLGAVPSYVINDRSRIEITTVMSEFQESMAKNHFSSTSVEASVSGGYAGFSVGVTGGVASESSSGQSSSNKTYSKRMIASYMFPRVSVFLRPEDLEPTQELRDALDAVRKTKNINMLRKLYQTFGHLFCYTATLGGCLQTTKIVTGTEQTQQSKEKESFKASVGVAFSTPFGVGGSVKASHETQDSSETFQRSSNTSEAMTFEATGGNSILAANPPAWSSSVADFNNWRVIEQSELHPISETISQIPGYGQVQAWFFSAVPKLSQYVVIPESRVIHVRFKAISHSESPALERITGVKTQGYLGHIPDKPPKPIRTSLERISAPHEIGRNINFGGPWGVTGDITVTTRQVKTIENEALFFPHWNIARPKTAADRLEAGGSPRLRCTSSSPSTSQPELGLTVYRNAQGLFQPAITSTDEPSYWRLQAVNPNNTPPSSSSSSSKRDPHRHGDLVRLTWSFADQASGFRDYFGDVYGRRSYRRPAELGVHDTLYAGDFMNVVTDAHGAVESSIDKEHTLAFAPPPPPPPFSQGSPESVVAGILLGPFASPVLGVVSSAIGSIFGF</sequence>
<proteinExistence type="predicted"/>
<evidence type="ECO:0000313" key="2">
    <source>
        <dbReference type="Proteomes" id="UP000724584"/>
    </source>
</evidence>
<name>A0ACB7PFT6_9PEZI</name>
<comment type="caution">
    <text evidence="1">The sequence shown here is derived from an EMBL/GenBank/DDBJ whole genome shotgun (WGS) entry which is preliminary data.</text>
</comment>
<reference evidence="1 2" key="1">
    <citation type="journal article" date="2021" name="Nat. Commun.">
        <title>Genetic determinants of endophytism in the Arabidopsis root mycobiome.</title>
        <authorList>
            <person name="Mesny F."/>
            <person name="Miyauchi S."/>
            <person name="Thiergart T."/>
            <person name="Pickel B."/>
            <person name="Atanasova L."/>
            <person name="Karlsson M."/>
            <person name="Huettel B."/>
            <person name="Barry K.W."/>
            <person name="Haridas S."/>
            <person name="Chen C."/>
            <person name="Bauer D."/>
            <person name="Andreopoulos W."/>
            <person name="Pangilinan J."/>
            <person name="LaButti K."/>
            <person name="Riley R."/>
            <person name="Lipzen A."/>
            <person name="Clum A."/>
            <person name="Drula E."/>
            <person name="Henrissat B."/>
            <person name="Kohler A."/>
            <person name="Grigoriev I.V."/>
            <person name="Martin F.M."/>
            <person name="Hacquard S."/>
        </authorList>
    </citation>
    <scope>NUCLEOTIDE SEQUENCE [LARGE SCALE GENOMIC DNA]</scope>
    <source>
        <strain evidence="1 2">MPI-SDFR-AT-0079</strain>
    </source>
</reference>
<accession>A0ACB7PFT6</accession>